<keyword evidence="4" id="KW-0496">Mitochondrion</keyword>
<evidence type="ECO:0000256" key="1">
    <source>
        <dbReference type="ARBA" id="ARBA00004173"/>
    </source>
</evidence>
<organism evidence="8 9">
    <name type="scientific">Blyttiomyces helicus</name>
    <dbReference type="NCBI Taxonomy" id="388810"/>
    <lineage>
        <taxon>Eukaryota</taxon>
        <taxon>Fungi</taxon>
        <taxon>Fungi incertae sedis</taxon>
        <taxon>Chytridiomycota</taxon>
        <taxon>Chytridiomycota incertae sedis</taxon>
        <taxon>Chytridiomycetes</taxon>
        <taxon>Chytridiomycetes incertae sedis</taxon>
        <taxon>Blyttiomyces</taxon>
    </lineage>
</organism>
<evidence type="ECO:0000313" key="9">
    <source>
        <dbReference type="Proteomes" id="UP000269721"/>
    </source>
</evidence>
<protein>
    <recommendedName>
        <fullName evidence="6">Small ribosomal subunit protein mS23</fullName>
    </recommendedName>
    <alternativeName>
        <fullName evidence="7">37S ribosomal protein S25, mitochondrial</fullName>
    </alternativeName>
</protein>
<evidence type="ECO:0000256" key="4">
    <source>
        <dbReference type="ARBA" id="ARBA00023128"/>
    </source>
</evidence>
<reference evidence="9" key="1">
    <citation type="journal article" date="2018" name="Nat. Microbiol.">
        <title>Leveraging single-cell genomics to expand the fungal tree of life.</title>
        <authorList>
            <person name="Ahrendt S.R."/>
            <person name="Quandt C.A."/>
            <person name="Ciobanu D."/>
            <person name="Clum A."/>
            <person name="Salamov A."/>
            <person name="Andreopoulos B."/>
            <person name="Cheng J.F."/>
            <person name="Woyke T."/>
            <person name="Pelin A."/>
            <person name="Henrissat B."/>
            <person name="Reynolds N.K."/>
            <person name="Benny G.L."/>
            <person name="Smith M.E."/>
            <person name="James T.Y."/>
            <person name="Grigoriev I.V."/>
        </authorList>
    </citation>
    <scope>NUCLEOTIDE SEQUENCE [LARGE SCALE GENOMIC DNA]</scope>
</reference>
<dbReference type="GO" id="GO:0003735">
    <property type="term" value="F:structural constituent of ribosome"/>
    <property type="evidence" value="ECO:0007669"/>
    <property type="project" value="InterPro"/>
</dbReference>
<keyword evidence="3 8" id="KW-0689">Ribosomal protein</keyword>
<dbReference type="Proteomes" id="UP000269721">
    <property type="component" value="Unassembled WGS sequence"/>
</dbReference>
<evidence type="ECO:0000256" key="7">
    <source>
        <dbReference type="ARBA" id="ARBA00035421"/>
    </source>
</evidence>
<dbReference type="OrthoDB" id="5542239at2759"/>
<name>A0A4P9WA58_9FUNG</name>
<keyword evidence="5" id="KW-0687">Ribonucleoprotein</keyword>
<evidence type="ECO:0000313" key="8">
    <source>
        <dbReference type="EMBL" id="RKO88038.1"/>
    </source>
</evidence>
<dbReference type="EMBL" id="KZ996981">
    <property type="protein sequence ID" value="RKO88038.1"/>
    <property type="molecule type" value="Genomic_DNA"/>
</dbReference>
<proteinExistence type="inferred from homology"/>
<evidence type="ECO:0000256" key="3">
    <source>
        <dbReference type="ARBA" id="ARBA00022980"/>
    </source>
</evidence>
<dbReference type="PANTHER" id="PTHR37799:SF1">
    <property type="entry name" value="SMALL RIBOSOMAL SUBUNIT PROTEIN MS23"/>
    <property type="match status" value="1"/>
</dbReference>
<comment type="subcellular location">
    <subcellularLocation>
        <location evidence="1">Mitochondrion</location>
    </subcellularLocation>
</comment>
<keyword evidence="9" id="KW-1185">Reference proteome</keyword>
<accession>A0A4P9WA58</accession>
<comment type="similarity">
    <text evidence="2">Belongs to the mitochondrion-specific ribosomal protein mS23 family.</text>
</comment>
<dbReference type="GO" id="GO:0005763">
    <property type="term" value="C:mitochondrial small ribosomal subunit"/>
    <property type="evidence" value="ECO:0007669"/>
    <property type="project" value="InterPro"/>
</dbReference>
<evidence type="ECO:0000256" key="6">
    <source>
        <dbReference type="ARBA" id="ARBA00035137"/>
    </source>
</evidence>
<evidence type="ECO:0000256" key="5">
    <source>
        <dbReference type="ARBA" id="ARBA00023274"/>
    </source>
</evidence>
<evidence type="ECO:0000256" key="2">
    <source>
        <dbReference type="ARBA" id="ARBA00009864"/>
    </source>
</evidence>
<feature type="non-terminal residue" evidence="8">
    <location>
        <position position="181"/>
    </location>
</feature>
<dbReference type="AlphaFoldDB" id="A0A4P9WA58"/>
<sequence length="181" mass="20298">MAAGLLRTLIKRATRGPKPTKIKNPPLQLTSTADSLIATKRLPSKPAWYPVVSAHPPHIITPVDVDPLAVGQFAALGRMRARVELQRKESRIDFTSPYADEAPLLDPVPKGVREPCLQVTTRTVPEIYYPEDEIRKAFYKLHPFELDRPISLVETEETLVEAGEPWVDIRQGKEDAWVTGE</sequence>
<dbReference type="Pfam" id="PF13741">
    <property type="entry name" value="MRP-S25"/>
    <property type="match status" value="1"/>
</dbReference>
<dbReference type="InterPro" id="IPR016939">
    <property type="entry name" value="Ribosomal_mS23_fun"/>
</dbReference>
<dbReference type="PANTHER" id="PTHR37799">
    <property type="entry name" value="37S RIBOSOMAL PROTEIN S25, MITOCHONDRIAL"/>
    <property type="match status" value="1"/>
</dbReference>
<gene>
    <name evidence="8" type="ORF">BDK51DRAFT_30070</name>
</gene>